<dbReference type="Proteomes" id="UP001237642">
    <property type="component" value="Unassembled WGS sequence"/>
</dbReference>
<evidence type="ECO:0000259" key="2">
    <source>
        <dbReference type="Pfam" id="PF05193"/>
    </source>
</evidence>
<dbReference type="InterPro" id="IPR011765">
    <property type="entry name" value="Pept_M16_N"/>
</dbReference>
<protein>
    <submittedName>
        <fullName evidence="3">Mitochondrial-processing peptidase subunit alpha</fullName>
    </submittedName>
</protein>
<dbReference type="InterPro" id="IPR011249">
    <property type="entry name" value="Metalloenz_LuxS/M16"/>
</dbReference>
<organism evidence="3 4">
    <name type="scientific">Heracleum sosnowskyi</name>
    <dbReference type="NCBI Taxonomy" id="360622"/>
    <lineage>
        <taxon>Eukaryota</taxon>
        <taxon>Viridiplantae</taxon>
        <taxon>Streptophyta</taxon>
        <taxon>Embryophyta</taxon>
        <taxon>Tracheophyta</taxon>
        <taxon>Spermatophyta</taxon>
        <taxon>Magnoliopsida</taxon>
        <taxon>eudicotyledons</taxon>
        <taxon>Gunneridae</taxon>
        <taxon>Pentapetalae</taxon>
        <taxon>asterids</taxon>
        <taxon>campanulids</taxon>
        <taxon>Apiales</taxon>
        <taxon>Apiaceae</taxon>
        <taxon>Apioideae</taxon>
        <taxon>apioid superclade</taxon>
        <taxon>Tordylieae</taxon>
        <taxon>Tordyliinae</taxon>
        <taxon>Heracleum</taxon>
    </lineage>
</organism>
<sequence length="460" mass="50467">MMMRMLGVCKQLRQGGATMLSRFASSCAGETQMTTLDNGLRIVTLTEPYSSPVASVGLFIDSGSIYEKPEEYGTTLILERLAFKSTQNRTSLQMTREIEGVGGFHTSSASREHMSYIYFGLSCYLPHMLELLVDTVRNPVYKESEVQKLKAEVFEASQNPDLLLVDLLHLAGYRGPLANHIVAPESSVEGLDAITVQQFVVENYTASRMVLVATGVDHEELIRYAKPILSDLPSVSRPEEPPQSLYVGGDWRMEAYSQPTYVALGFEFRGGWLQLKDALTITVMQMLMGGGGSLAVGGLVNGKYSQLGLRVVNEYPEIQSLSAFSSIYRNTGFFGIMAAAGPDFVPKIADIAVGELTAVTNPLKIDLTQLKRAKQATKSALLKNLDSRVVAVEYMGKQILTYGERKPLREILDTIEAVTCQDIASVAKKLISSPLTMASYGDVDRLQTYDSVCSKFCPPL</sequence>
<evidence type="ECO:0000313" key="4">
    <source>
        <dbReference type="Proteomes" id="UP001237642"/>
    </source>
</evidence>
<proteinExistence type="predicted"/>
<dbReference type="FunFam" id="3.30.830.10:FF:000008">
    <property type="entry name" value="Mitochondrial-processing peptidase subunit beta"/>
    <property type="match status" value="1"/>
</dbReference>
<comment type="caution">
    <text evidence="3">The sequence shown here is derived from an EMBL/GenBank/DDBJ whole genome shotgun (WGS) entry which is preliminary data.</text>
</comment>
<dbReference type="Pfam" id="PF00675">
    <property type="entry name" value="Peptidase_M16"/>
    <property type="match status" value="1"/>
</dbReference>
<dbReference type="InterPro" id="IPR007863">
    <property type="entry name" value="Peptidase_M16_C"/>
</dbReference>
<dbReference type="Pfam" id="PF05193">
    <property type="entry name" value="Peptidase_M16_C"/>
    <property type="match status" value="1"/>
</dbReference>
<evidence type="ECO:0000313" key="3">
    <source>
        <dbReference type="EMBL" id="KAK1387094.1"/>
    </source>
</evidence>
<dbReference type="PANTHER" id="PTHR11851">
    <property type="entry name" value="METALLOPROTEASE"/>
    <property type="match status" value="1"/>
</dbReference>
<evidence type="ECO:0000259" key="1">
    <source>
        <dbReference type="Pfam" id="PF00675"/>
    </source>
</evidence>
<dbReference type="PANTHER" id="PTHR11851:SF190">
    <property type="entry name" value="MITOCHONDRIAL-PROCESSING PEPTIDASE SUBUNIT ALPHA"/>
    <property type="match status" value="1"/>
</dbReference>
<dbReference type="GO" id="GO:0005739">
    <property type="term" value="C:mitochondrion"/>
    <property type="evidence" value="ECO:0007669"/>
    <property type="project" value="TreeGrafter"/>
</dbReference>
<dbReference type="EMBL" id="JAUIZM010000004">
    <property type="protein sequence ID" value="KAK1387094.1"/>
    <property type="molecule type" value="Genomic_DNA"/>
</dbReference>
<dbReference type="SUPFAM" id="SSF63411">
    <property type="entry name" value="LuxS/MPP-like metallohydrolase"/>
    <property type="match status" value="2"/>
</dbReference>
<name>A0AAD8MVZ4_9APIA</name>
<keyword evidence="4" id="KW-1185">Reference proteome</keyword>
<accession>A0AAD8MVZ4</accession>
<dbReference type="Gene3D" id="3.30.830.10">
    <property type="entry name" value="Metalloenzyme, LuxS/M16 peptidase-like"/>
    <property type="match status" value="2"/>
</dbReference>
<gene>
    <name evidence="3" type="ORF">POM88_015272</name>
</gene>
<dbReference type="GO" id="GO:0046872">
    <property type="term" value="F:metal ion binding"/>
    <property type="evidence" value="ECO:0007669"/>
    <property type="project" value="InterPro"/>
</dbReference>
<dbReference type="AlphaFoldDB" id="A0AAD8MVZ4"/>
<reference evidence="3" key="1">
    <citation type="submission" date="2023-02" db="EMBL/GenBank/DDBJ databases">
        <title>Genome of toxic invasive species Heracleum sosnowskyi carries increased number of genes despite the absence of recent whole-genome duplications.</title>
        <authorList>
            <person name="Schelkunov M."/>
            <person name="Shtratnikova V."/>
            <person name="Makarenko M."/>
            <person name="Klepikova A."/>
            <person name="Omelchenko D."/>
            <person name="Novikova G."/>
            <person name="Obukhova E."/>
            <person name="Bogdanov V."/>
            <person name="Penin A."/>
            <person name="Logacheva M."/>
        </authorList>
    </citation>
    <scope>NUCLEOTIDE SEQUENCE</scope>
    <source>
        <strain evidence="3">Hsosn_3</strain>
        <tissue evidence="3">Leaf</tissue>
    </source>
</reference>
<dbReference type="InterPro" id="IPR050361">
    <property type="entry name" value="MPP/UQCRC_Complex"/>
</dbReference>
<feature type="domain" description="Peptidase M16 C-terminal" evidence="2">
    <location>
        <begin position="196"/>
        <end position="376"/>
    </location>
</feature>
<feature type="domain" description="Peptidase M16 N-terminal" evidence="1">
    <location>
        <begin position="50"/>
        <end position="184"/>
    </location>
</feature>
<reference evidence="3" key="2">
    <citation type="submission" date="2023-05" db="EMBL/GenBank/DDBJ databases">
        <authorList>
            <person name="Schelkunov M.I."/>
        </authorList>
    </citation>
    <scope>NUCLEOTIDE SEQUENCE</scope>
    <source>
        <strain evidence="3">Hsosn_3</strain>
        <tissue evidence="3">Leaf</tissue>
    </source>
</reference>